<evidence type="ECO:0000313" key="3">
    <source>
        <dbReference type="EMBL" id="MFC6889583.1"/>
    </source>
</evidence>
<feature type="transmembrane region" description="Helical" evidence="1">
    <location>
        <begin position="12"/>
        <end position="33"/>
    </location>
</feature>
<organism evidence="3 4">
    <name type="scientific">Halorubrum trueperi</name>
    <dbReference type="NCBI Taxonomy" id="2004704"/>
    <lineage>
        <taxon>Archaea</taxon>
        <taxon>Methanobacteriati</taxon>
        <taxon>Methanobacteriota</taxon>
        <taxon>Stenosarchaea group</taxon>
        <taxon>Halobacteria</taxon>
        <taxon>Halobacteriales</taxon>
        <taxon>Haloferacaceae</taxon>
        <taxon>Halorubrum</taxon>
    </lineage>
</organism>
<feature type="domain" description="Archaeal Type IV pilin N-terminal" evidence="2">
    <location>
        <begin position="4"/>
        <end position="74"/>
    </location>
</feature>
<dbReference type="EMBL" id="JBHSXI010000012">
    <property type="protein sequence ID" value="MFC6889583.1"/>
    <property type="molecule type" value="Genomic_DNA"/>
</dbReference>
<evidence type="ECO:0000313" key="4">
    <source>
        <dbReference type="Proteomes" id="UP001596333"/>
    </source>
</evidence>
<dbReference type="AlphaFoldDB" id="A0ABD5UK82"/>
<keyword evidence="1" id="KW-1133">Transmembrane helix</keyword>
<sequence>MNRAQSEVVSNVLLAGLVVLGVTAVGVAVVGSIDTGGSPLAELDETGPPETIEIAHLGGEPLTNDSARILIRNESSSVAVAVSDGAVNGAPGADRVAPGDVWEYDVDEAELSGSRLEVVVVVDDEAIFRAEKPIG</sequence>
<keyword evidence="1" id="KW-0812">Transmembrane</keyword>
<accession>A0ABD5UK82</accession>
<protein>
    <submittedName>
        <fullName evidence="3">Type IV pilin</fullName>
    </submittedName>
</protein>
<keyword evidence="1" id="KW-0472">Membrane</keyword>
<name>A0ABD5UK82_9EURY</name>
<dbReference type="InterPro" id="IPR012859">
    <property type="entry name" value="Pilin_N_archaeal"/>
</dbReference>
<dbReference type="RefSeq" id="WP_379768525.1">
    <property type="nucleotide sequence ID" value="NZ_JBHSXI010000012.1"/>
</dbReference>
<reference evidence="3 4" key="1">
    <citation type="journal article" date="2019" name="Int. J. Syst. Evol. Microbiol.">
        <title>The Global Catalogue of Microorganisms (GCM) 10K type strain sequencing project: providing services to taxonomists for standard genome sequencing and annotation.</title>
        <authorList>
            <consortium name="The Broad Institute Genomics Platform"/>
            <consortium name="The Broad Institute Genome Sequencing Center for Infectious Disease"/>
            <person name="Wu L."/>
            <person name="Ma J."/>
        </authorList>
    </citation>
    <scope>NUCLEOTIDE SEQUENCE [LARGE SCALE GENOMIC DNA]</scope>
    <source>
        <strain evidence="3 4">Y73</strain>
    </source>
</reference>
<proteinExistence type="predicted"/>
<keyword evidence="4" id="KW-1185">Reference proteome</keyword>
<dbReference type="Proteomes" id="UP001596333">
    <property type="component" value="Unassembled WGS sequence"/>
</dbReference>
<gene>
    <name evidence="3" type="ORF">ACFQEY_11210</name>
</gene>
<dbReference type="Pfam" id="PF07790">
    <property type="entry name" value="Pilin_N"/>
    <property type="match status" value="1"/>
</dbReference>
<comment type="caution">
    <text evidence="3">The sequence shown here is derived from an EMBL/GenBank/DDBJ whole genome shotgun (WGS) entry which is preliminary data.</text>
</comment>
<evidence type="ECO:0000259" key="2">
    <source>
        <dbReference type="Pfam" id="PF07790"/>
    </source>
</evidence>
<evidence type="ECO:0000256" key="1">
    <source>
        <dbReference type="SAM" id="Phobius"/>
    </source>
</evidence>